<comment type="caution">
    <text evidence="2">The sequence shown here is derived from an EMBL/GenBank/DDBJ whole genome shotgun (WGS) entry which is preliminary data.</text>
</comment>
<proteinExistence type="predicted"/>
<name>A0ABR2YV98_9CHLO</name>
<feature type="region of interest" description="Disordered" evidence="1">
    <location>
        <begin position="307"/>
        <end position="342"/>
    </location>
</feature>
<accession>A0ABR2YV98</accession>
<dbReference type="Proteomes" id="UP001491310">
    <property type="component" value="Unassembled WGS sequence"/>
</dbReference>
<feature type="region of interest" description="Disordered" evidence="1">
    <location>
        <begin position="245"/>
        <end position="273"/>
    </location>
</feature>
<keyword evidence="3" id="KW-1185">Reference proteome</keyword>
<sequence length="592" mass="64266">MGNPFIIYTDEDAKTAASDDCRYTNQQTARGNVLRHLQRSPLRGMGNLVRVAPLYRATERDAPATFSDPDRSDVDSMPELVTAHDWDRMSDSDDDDGGHIIEEYGLEEASALLPSRDWLYEDRHHREAFLPDLVAPEPVEHSTVLAEWASQRRPRTRQDRTERVLHLSSPTAAITSNPAHSEALALIQREWMRARQRVEAEPDAGDSFVERAHQVLDQWQARGYPRTTSDLEEDGREFAALEQMLEPNGRLRSENPPPRPAAEPTTRSEGMRARIAARRDELERQVEDIQRQRRTMNDAVRALDVARPTEAGSNAAAAQPAAPPRHARTGADTWGTTAAVTPPNASYIGGGLRTPEGDPVHFVRPGNARVSGAPPALGMLGLDAARANAARPNRVQPPAAHNARNSGDANFRGMLDDLMAATRANAARQSAAQPVGTPAEHVRIGADEIVRDAAAHGRRLQELLAAGNLRAVRQDAAVPARNRGRVVIPFPGHNLTLPANPHPWPDHPRSGPNNGDAANAAQPVAGRRNGPPGPPPGRLRQAGFAAFVPHMGADTGDVVGAAQPAAAPRAAQRLPAPLEYIQRIGATNNMRT</sequence>
<dbReference type="EMBL" id="JALJOT010000004">
    <property type="protein sequence ID" value="KAK9915793.1"/>
    <property type="molecule type" value="Genomic_DNA"/>
</dbReference>
<protein>
    <submittedName>
        <fullName evidence="2">Uncharacterized protein</fullName>
    </submittedName>
</protein>
<evidence type="ECO:0000256" key="1">
    <source>
        <dbReference type="SAM" id="MobiDB-lite"/>
    </source>
</evidence>
<evidence type="ECO:0000313" key="3">
    <source>
        <dbReference type="Proteomes" id="UP001491310"/>
    </source>
</evidence>
<feature type="region of interest" description="Disordered" evidence="1">
    <location>
        <begin position="498"/>
        <end position="541"/>
    </location>
</feature>
<gene>
    <name evidence="2" type="ORF">WJX75_004169</name>
</gene>
<evidence type="ECO:0000313" key="2">
    <source>
        <dbReference type="EMBL" id="KAK9915793.1"/>
    </source>
</evidence>
<reference evidence="2 3" key="1">
    <citation type="journal article" date="2024" name="Nat. Commun.">
        <title>Phylogenomics reveals the evolutionary origins of lichenization in chlorophyte algae.</title>
        <authorList>
            <person name="Puginier C."/>
            <person name="Libourel C."/>
            <person name="Otte J."/>
            <person name="Skaloud P."/>
            <person name="Haon M."/>
            <person name="Grisel S."/>
            <person name="Petersen M."/>
            <person name="Berrin J.G."/>
            <person name="Delaux P.M."/>
            <person name="Dal Grande F."/>
            <person name="Keller J."/>
        </authorList>
    </citation>
    <scope>NUCLEOTIDE SEQUENCE [LARGE SCALE GENOMIC DNA]</scope>
    <source>
        <strain evidence="2 3">SAG 216-7</strain>
    </source>
</reference>
<organism evidence="2 3">
    <name type="scientific">Coccomyxa subellipsoidea</name>
    <dbReference type="NCBI Taxonomy" id="248742"/>
    <lineage>
        <taxon>Eukaryota</taxon>
        <taxon>Viridiplantae</taxon>
        <taxon>Chlorophyta</taxon>
        <taxon>core chlorophytes</taxon>
        <taxon>Trebouxiophyceae</taxon>
        <taxon>Trebouxiophyceae incertae sedis</taxon>
        <taxon>Coccomyxaceae</taxon>
        <taxon>Coccomyxa</taxon>
    </lineage>
</organism>